<feature type="non-terminal residue" evidence="1">
    <location>
        <position position="330"/>
    </location>
</feature>
<proteinExistence type="predicted"/>
<dbReference type="EMBL" id="JAWDJW010005320">
    <property type="protein sequence ID" value="KAK3068325.1"/>
    <property type="molecule type" value="Genomic_DNA"/>
</dbReference>
<keyword evidence="2" id="KW-1185">Reference proteome</keyword>
<accession>A0ACC3DFZ3</accession>
<sequence length="330" mass="36155">MHLIAMLHDSGTLQQYCDTPSLTDLDLDLARREANAKLEVLNYAASFGLIPAFSAQHISDKGLARVQVSITLPEQGIKVAATGMSLVHAEIRACIKFRAEAANRQLRTTGGEQNNATSVNLGNAGKILTFYESLYEGSKIDVGPIDKLQAPGGGYQYSAYITLNGQRLGPPGTMSTASKAASTAKLFAALTLVARQPSILQQYDEYIQNGRGFLLNPLQPMQLSTDDDFVAFAREITKNAPKSGAAAQARRNAVSQRPQGAHSGHLDASLRARSDYHAYEQSRHARSDYLKAVQELRRRDPRLSSILHERSILPVNQQSRRILDLVKRNT</sequence>
<protein>
    <submittedName>
        <fullName evidence="1">Uncharacterized protein</fullName>
    </submittedName>
</protein>
<gene>
    <name evidence="1" type="ORF">LTS18_000707</name>
</gene>
<reference evidence="1" key="1">
    <citation type="submission" date="2024-09" db="EMBL/GenBank/DDBJ databases">
        <title>Black Yeasts Isolated from many extreme environments.</title>
        <authorList>
            <person name="Coleine C."/>
            <person name="Stajich J.E."/>
            <person name="Selbmann L."/>
        </authorList>
    </citation>
    <scope>NUCLEOTIDE SEQUENCE</scope>
    <source>
        <strain evidence="1">CCFEE 5737</strain>
    </source>
</reference>
<comment type="caution">
    <text evidence="1">The sequence shown here is derived from an EMBL/GenBank/DDBJ whole genome shotgun (WGS) entry which is preliminary data.</text>
</comment>
<evidence type="ECO:0000313" key="1">
    <source>
        <dbReference type="EMBL" id="KAK3068325.1"/>
    </source>
</evidence>
<dbReference type="Proteomes" id="UP001186974">
    <property type="component" value="Unassembled WGS sequence"/>
</dbReference>
<organism evidence="1 2">
    <name type="scientific">Coniosporium uncinatum</name>
    <dbReference type="NCBI Taxonomy" id="93489"/>
    <lineage>
        <taxon>Eukaryota</taxon>
        <taxon>Fungi</taxon>
        <taxon>Dikarya</taxon>
        <taxon>Ascomycota</taxon>
        <taxon>Pezizomycotina</taxon>
        <taxon>Dothideomycetes</taxon>
        <taxon>Dothideomycetes incertae sedis</taxon>
        <taxon>Coniosporium</taxon>
    </lineage>
</organism>
<name>A0ACC3DFZ3_9PEZI</name>
<evidence type="ECO:0000313" key="2">
    <source>
        <dbReference type="Proteomes" id="UP001186974"/>
    </source>
</evidence>